<name>A0ABV7RBN1_9NEIS</name>
<dbReference type="PROSITE" id="PS51257">
    <property type="entry name" value="PROKAR_LIPOPROTEIN"/>
    <property type="match status" value="1"/>
</dbReference>
<comment type="caution">
    <text evidence="1">The sequence shown here is derived from an EMBL/GenBank/DDBJ whole genome shotgun (WGS) entry which is preliminary data.</text>
</comment>
<dbReference type="InterPro" id="IPR014717">
    <property type="entry name" value="Transl_elong_EF1B/ribsomal_bS6"/>
</dbReference>
<evidence type="ECO:0000313" key="1">
    <source>
        <dbReference type="EMBL" id="MFC3530797.1"/>
    </source>
</evidence>
<keyword evidence="2" id="KW-1185">Reference proteome</keyword>
<sequence>MSAARWRYLLAQTDRAVWLLLLVLLGCALFYLAVSRPLQAQLTATQQQIQSQRQVLARLRYQHAHPVASPQLRLGQFYRSFPAQGEAELWLQKVYAAADAQQLLLPRGDYKLQPQPGSQLLRYEITLPLRGSYRQLRQFLTQVRQDNPALLLDDLRFKRDNIGQEQLEASLHLAMLMRGK</sequence>
<reference evidence="2" key="1">
    <citation type="journal article" date="2019" name="Int. J. Syst. Evol. Microbiol.">
        <title>The Global Catalogue of Microorganisms (GCM) 10K type strain sequencing project: providing services to taxonomists for standard genome sequencing and annotation.</title>
        <authorList>
            <consortium name="The Broad Institute Genomics Platform"/>
            <consortium name="The Broad Institute Genome Sequencing Center for Infectious Disease"/>
            <person name="Wu L."/>
            <person name="Ma J."/>
        </authorList>
    </citation>
    <scope>NUCLEOTIDE SEQUENCE [LARGE SCALE GENOMIC DNA]</scope>
    <source>
        <strain evidence="2">KCTC 42742</strain>
    </source>
</reference>
<evidence type="ECO:0000313" key="2">
    <source>
        <dbReference type="Proteomes" id="UP001595741"/>
    </source>
</evidence>
<dbReference type="Pfam" id="PF10741">
    <property type="entry name" value="T2SSM_b"/>
    <property type="match status" value="1"/>
</dbReference>
<dbReference type="Proteomes" id="UP001595741">
    <property type="component" value="Unassembled WGS sequence"/>
</dbReference>
<dbReference type="EMBL" id="JBHRXN010000002">
    <property type="protein sequence ID" value="MFC3530797.1"/>
    <property type="molecule type" value="Genomic_DNA"/>
</dbReference>
<protein>
    <submittedName>
        <fullName evidence="1">GspMb/PilO family protein</fullName>
    </submittedName>
</protein>
<gene>
    <name evidence="1" type="ORF">ACFOLG_01225</name>
</gene>
<dbReference type="RefSeq" id="WP_386087563.1">
    <property type="nucleotide sequence ID" value="NZ_JBHRXN010000002.1"/>
</dbReference>
<dbReference type="Gene3D" id="3.30.70.60">
    <property type="match status" value="1"/>
</dbReference>
<organism evidence="1 2">
    <name type="scientific">Vogesella facilis</name>
    <dbReference type="NCBI Taxonomy" id="1655232"/>
    <lineage>
        <taxon>Bacteria</taxon>
        <taxon>Pseudomonadati</taxon>
        <taxon>Pseudomonadota</taxon>
        <taxon>Betaproteobacteria</taxon>
        <taxon>Neisseriales</taxon>
        <taxon>Chromobacteriaceae</taxon>
        <taxon>Vogesella</taxon>
    </lineage>
</organism>
<proteinExistence type="predicted"/>
<dbReference type="InterPro" id="IPR034756">
    <property type="entry name" value="T2SSM_b"/>
</dbReference>
<accession>A0ABV7RBN1</accession>